<keyword evidence="2" id="KW-1185">Reference proteome</keyword>
<name>A0A8J4PQ86_9MYCE</name>
<feature type="non-terminal residue" evidence="1">
    <location>
        <position position="1"/>
    </location>
</feature>
<proteinExistence type="predicted"/>
<dbReference type="Proteomes" id="UP000695562">
    <property type="component" value="Unassembled WGS sequence"/>
</dbReference>
<evidence type="ECO:0000313" key="1">
    <source>
        <dbReference type="EMBL" id="KAF2072018.1"/>
    </source>
</evidence>
<comment type="caution">
    <text evidence="1">The sequence shown here is derived from an EMBL/GenBank/DDBJ whole genome shotgun (WGS) entry which is preliminary data.</text>
</comment>
<organism evidence="1 2">
    <name type="scientific">Polysphondylium violaceum</name>
    <dbReference type="NCBI Taxonomy" id="133409"/>
    <lineage>
        <taxon>Eukaryota</taxon>
        <taxon>Amoebozoa</taxon>
        <taxon>Evosea</taxon>
        <taxon>Eumycetozoa</taxon>
        <taxon>Dictyostelia</taxon>
        <taxon>Dictyosteliales</taxon>
        <taxon>Dictyosteliaceae</taxon>
        <taxon>Polysphondylium</taxon>
    </lineage>
</organism>
<dbReference type="AlphaFoldDB" id="A0A8J4PQ86"/>
<protein>
    <submittedName>
        <fullName evidence="1">Uncharacterized protein</fullName>
    </submittedName>
</protein>
<dbReference type="EMBL" id="AJWJ01000317">
    <property type="protein sequence ID" value="KAF2072018.1"/>
    <property type="molecule type" value="Genomic_DNA"/>
</dbReference>
<gene>
    <name evidence="1" type="ORF">CYY_006652</name>
</gene>
<evidence type="ECO:0000313" key="2">
    <source>
        <dbReference type="Proteomes" id="UP000695562"/>
    </source>
</evidence>
<accession>A0A8J4PQ86</accession>
<sequence length="82" mass="8683">MSSESGPLHPSTLEVPLSLLTAAYHKDNDIHKADPENAKKIGVPRALISKAASPSSNFDPAGSQTCTSNFQIDKAIKLKTPP</sequence>
<reference evidence="1" key="1">
    <citation type="submission" date="2020-01" db="EMBL/GenBank/DDBJ databases">
        <title>Development of genomics and gene disruption for Polysphondylium violaceum indicates a role for the polyketide synthase stlB in stalk morphogenesis.</title>
        <authorList>
            <person name="Narita B."/>
            <person name="Kawabe Y."/>
            <person name="Kin K."/>
            <person name="Saito T."/>
            <person name="Gibbs R."/>
            <person name="Kuspa A."/>
            <person name="Muzny D."/>
            <person name="Queller D."/>
            <person name="Richards S."/>
            <person name="Strassman J."/>
            <person name="Sucgang R."/>
            <person name="Worley K."/>
            <person name="Schaap P."/>
        </authorList>
    </citation>
    <scope>NUCLEOTIDE SEQUENCE</scope>
    <source>
        <strain evidence="1">QSvi11</strain>
    </source>
</reference>